<dbReference type="EMBL" id="AMYT01000011">
    <property type="protein sequence ID" value="EKU27703.1"/>
    <property type="molecule type" value="Genomic_DNA"/>
</dbReference>
<dbReference type="SUPFAM" id="SSF52402">
    <property type="entry name" value="Adenine nucleotide alpha hydrolases-like"/>
    <property type="match status" value="1"/>
</dbReference>
<dbReference type="Proteomes" id="UP000016057">
    <property type="component" value="Unassembled WGS sequence"/>
</dbReference>
<gene>
    <name evidence="3" type="ORF">C683_0484</name>
</gene>
<dbReference type="InterPro" id="IPR006015">
    <property type="entry name" value="Universal_stress_UspA"/>
</dbReference>
<feature type="domain" description="UspA" evidence="2">
    <location>
        <begin position="4"/>
        <end position="144"/>
    </location>
</feature>
<evidence type="ECO:0000259" key="2">
    <source>
        <dbReference type="Pfam" id="PF00582"/>
    </source>
</evidence>
<proteinExistence type="inferred from homology"/>
<dbReference type="STRING" id="1234409.C683_0484"/>
<dbReference type="InterPro" id="IPR006016">
    <property type="entry name" value="UspA"/>
</dbReference>
<dbReference type="PANTHER" id="PTHR46268:SF15">
    <property type="entry name" value="UNIVERSAL STRESS PROTEIN HP_0031"/>
    <property type="match status" value="1"/>
</dbReference>
<organism evidence="3 4">
    <name type="scientific">Catellicoccus marimammalium M35/04/3</name>
    <dbReference type="NCBI Taxonomy" id="1234409"/>
    <lineage>
        <taxon>Bacteria</taxon>
        <taxon>Bacillati</taxon>
        <taxon>Bacillota</taxon>
        <taxon>Bacilli</taxon>
        <taxon>Lactobacillales</taxon>
        <taxon>Enterococcaceae</taxon>
        <taxon>Catellicoccus</taxon>
    </lineage>
</organism>
<keyword evidence="4" id="KW-1185">Reference proteome</keyword>
<evidence type="ECO:0000313" key="3">
    <source>
        <dbReference type="EMBL" id="EKU27703.1"/>
    </source>
</evidence>
<reference evidence="3 4" key="1">
    <citation type="journal article" date="2013" name="Genome Announc.">
        <title>Draft Genome Sequence of Catellicoccus marimammalium, a Novel Species Commonly Found in Gull Feces.</title>
        <authorList>
            <person name="Weigand M.R."/>
            <person name="Ryu H."/>
            <person name="Bozcek L."/>
            <person name="Konstantinidis K.T."/>
            <person name="Santo Domingo J.W."/>
        </authorList>
    </citation>
    <scope>NUCLEOTIDE SEQUENCE [LARGE SCALE GENOMIC DNA]</scope>
    <source>
        <strain evidence="3 4">M35/04/3</strain>
    </source>
</reference>
<dbReference type="OrthoDB" id="9777884at2"/>
<protein>
    <submittedName>
        <fullName evidence="3">Universal stress protein family</fullName>
    </submittedName>
</protein>
<dbReference type="Pfam" id="PF00582">
    <property type="entry name" value="Usp"/>
    <property type="match status" value="1"/>
</dbReference>
<dbReference type="AlphaFoldDB" id="K8ZMD8"/>
<dbReference type="CDD" id="cd00293">
    <property type="entry name" value="USP-like"/>
    <property type="match status" value="1"/>
</dbReference>
<dbReference type="PANTHER" id="PTHR46268">
    <property type="entry name" value="STRESS RESPONSE PROTEIN NHAX"/>
    <property type="match status" value="1"/>
</dbReference>
<evidence type="ECO:0000313" key="4">
    <source>
        <dbReference type="Proteomes" id="UP000016057"/>
    </source>
</evidence>
<comment type="caution">
    <text evidence="3">The sequence shown here is derived from an EMBL/GenBank/DDBJ whole genome shotgun (WGS) entry which is preliminary data.</text>
</comment>
<dbReference type="Gene3D" id="3.40.50.620">
    <property type="entry name" value="HUPs"/>
    <property type="match status" value="1"/>
</dbReference>
<comment type="similarity">
    <text evidence="1">Belongs to the universal stress protein A family.</text>
</comment>
<name>K8ZMD8_9ENTE</name>
<evidence type="ECO:0000256" key="1">
    <source>
        <dbReference type="ARBA" id="ARBA00008791"/>
    </source>
</evidence>
<dbReference type="InterPro" id="IPR014729">
    <property type="entry name" value="Rossmann-like_a/b/a_fold"/>
</dbReference>
<accession>K8ZMD8</accession>
<dbReference type="eggNOG" id="COG0589">
    <property type="taxonomic scope" value="Bacteria"/>
</dbReference>
<sequence>MSKYKNILIAIDGSEMSDAVMEAAKEIIHEDSNVYVETIVDYPGTLGAINEDAIIESDYEKAEKDLAEIIARHPDLKLLVKSFVAEVQVGNPHKMLAREIPDELGIDVIVIGKTTKTSLMDKIFIGSTAKAIVADARCDVIVVKTM</sequence>
<dbReference type="PRINTS" id="PR01438">
    <property type="entry name" value="UNVRSLSTRESS"/>
</dbReference>
<dbReference type="RefSeq" id="WP_009489295.1">
    <property type="nucleotide sequence ID" value="NZ_AMYT01000011.1"/>
</dbReference>